<evidence type="ECO:0000313" key="1">
    <source>
        <dbReference type="EMBL" id="EGW08962.1"/>
    </source>
</evidence>
<sequence>MFMIALDDFNSVIALQFHNLNSNTSKCYYIFNLLIYQSYSLFINRMPRASFILGTLGCSEQELQKEENGKGSRRKVGTCSAR</sequence>
<name>G3II89_CRIGR</name>
<reference evidence="2" key="1">
    <citation type="journal article" date="2011" name="Nat. Biotechnol.">
        <title>The genomic sequence of the Chinese hamster ovary (CHO)-K1 cell line.</title>
        <authorList>
            <person name="Xu X."/>
            <person name="Nagarajan H."/>
            <person name="Lewis N.E."/>
            <person name="Pan S."/>
            <person name="Cai Z."/>
            <person name="Liu X."/>
            <person name="Chen W."/>
            <person name="Xie M."/>
            <person name="Wang W."/>
            <person name="Hammond S."/>
            <person name="Andersen M.R."/>
            <person name="Neff N."/>
            <person name="Passarelli B."/>
            <person name="Koh W."/>
            <person name="Fan H.C."/>
            <person name="Wang J."/>
            <person name="Gui Y."/>
            <person name="Lee K.H."/>
            <person name="Betenbaugh M.J."/>
            <person name="Quake S.R."/>
            <person name="Famili I."/>
            <person name="Palsson B.O."/>
            <person name="Wang J."/>
        </authorList>
    </citation>
    <scope>NUCLEOTIDE SEQUENCE [LARGE SCALE GENOMIC DNA]</scope>
    <source>
        <strain evidence="2">CHO K1 cell line</strain>
    </source>
</reference>
<gene>
    <name evidence="1" type="ORF">I79_023557</name>
</gene>
<evidence type="ECO:0000313" key="2">
    <source>
        <dbReference type="Proteomes" id="UP000001075"/>
    </source>
</evidence>
<protein>
    <submittedName>
        <fullName evidence="1">Uncharacterized protein</fullName>
    </submittedName>
</protein>
<dbReference type="Proteomes" id="UP000001075">
    <property type="component" value="Unassembled WGS sequence"/>
</dbReference>
<accession>G3II89</accession>
<dbReference type="AlphaFoldDB" id="G3II89"/>
<proteinExistence type="predicted"/>
<organism evidence="1 2">
    <name type="scientific">Cricetulus griseus</name>
    <name type="common">Chinese hamster</name>
    <name type="synonym">Cricetulus barabensis griseus</name>
    <dbReference type="NCBI Taxonomy" id="10029"/>
    <lineage>
        <taxon>Eukaryota</taxon>
        <taxon>Metazoa</taxon>
        <taxon>Chordata</taxon>
        <taxon>Craniata</taxon>
        <taxon>Vertebrata</taxon>
        <taxon>Euteleostomi</taxon>
        <taxon>Mammalia</taxon>
        <taxon>Eutheria</taxon>
        <taxon>Euarchontoglires</taxon>
        <taxon>Glires</taxon>
        <taxon>Rodentia</taxon>
        <taxon>Myomorpha</taxon>
        <taxon>Muroidea</taxon>
        <taxon>Cricetidae</taxon>
        <taxon>Cricetinae</taxon>
        <taxon>Cricetulus</taxon>
    </lineage>
</organism>
<dbReference type="InParanoid" id="G3II89"/>
<dbReference type="EMBL" id="JH002954">
    <property type="protein sequence ID" value="EGW08962.1"/>
    <property type="molecule type" value="Genomic_DNA"/>
</dbReference>